<dbReference type="InterPro" id="IPR000847">
    <property type="entry name" value="LysR_HTH_N"/>
</dbReference>
<dbReference type="Gene3D" id="1.10.10.10">
    <property type="entry name" value="Winged helix-like DNA-binding domain superfamily/Winged helix DNA-binding domain"/>
    <property type="match status" value="1"/>
</dbReference>
<dbReference type="PROSITE" id="PS50931">
    <property type="entry name" value="HTH_LYSR"/>
    <property type="match status" value="1"/>
</dbReference>
<dbReference type="GO" id="GO:0043565">
    <property type="term" value="F:sequence-specific DNA binding"/>
    <property type="evidence" value="ECO:0007669"/>
    <property type="project" value="TreeGrafter"/>
</dbReference>
<dbReference type="PANTHER" id="PTHR30537">
    <property type="entry name" value="HTH-TYPE TRANSCRIPTIONAL REGULATOR"/>
    <property type="match status" value="1"/>
</dbReference>
<evidence type="ECO:0000256" key="2">
    <source>
        <dbReference type="ARBA" id="ARBA00023015"/>
    </source>
</evidence>
<dbReference type="Gene3D" id="3.40.190.290">
    <property type="match status" value="1"/>
</dbReference>
<organism evidence="6 7">
    <name type="scientific">Mesorhizobium denitrificans</name>
    <dbReference type="NCBI Taxonomy" id="2294114"/>
    <lineage>
        <taxon>Bacteria</taxon>
        <taxon>Pseudomonadati</taxon>
        <taxon>Pseudomonadota</taxon>
        <taxon>Alphaproteobacteria</taxon>
        <taxon>Hyphomicrobiales</taxon>
        <taxon>Phyllobacteriaceae</taxon>
        <taxon>Mesorhizobium</taxon>
    </lineage>
</organism>
<dbReference type="Proteomes" id="UP000262379">
    <property type="component" value="Unassembled WGS sequence"/>
</dbReference>
<name>A0A371X631_9HYPH</name>
<dbReference type="InterPro" id="IPR036390">
    <property type="entry name" value="WH_DNA-bd_sf"/>
</dbReference>
<evidence type="ECO:0000313" key="6">
    <source>
        <dbReference type="EMBL" id="RFC64688.1"/>
    </source>
</evidence>
<dbReference type="RefSeq" id="WP_116625477.1">
    <property type="nucleotide sequence ID" value="NZ_QURN01000018.1"/>
</dbReference>
<dbReference type="GO" id="GO:0006351">
    <property type="term" value="P:DNA-templated transcription"/>
    <property type="evidence" value="ECO:0007669"/>
    <property type="project" value="TreeGrafter"/>
</dbReference>
<dbReference type="InterPro" id="IPR058163">
    <property type="entry name" value="LysR-type_TF_proteobact-type"/>
</dbReference>
<dbReference type="SUPFAM" id="SSF46785">
    <property type="entry name" value="Winged helix' DNA-binding domain"/>
    <property type="match status" value="1"/>
</dbReference>
<dbReference type="Pfam" id="PF00126">
    <property type="entry name" value="HTH_1"/>
    <property type="match status" value="1"/>
</dbReference>
<keyword evidence="3" id="KW-0238">DNA-binding</keyword>
<comment type="caution">
    <text evidence="6">The sequence shown here is derived from an EMBL/GenBank/DDBJ whole genome shotgun (WGS) entry which is preliminary data.</text>
</comment>
<dbReference type="PANTHER" id="PTHR30537:SF3">
    <property type="entry name" value="TRANSCRIPTIONAL REGULATORY PROTEIN"/>
    <property type="match status" value="1"/>
</dbReference>
<keyword evidence="2" id="KW-0805">Transcription regulation</keyword>
<dbReference type="EMBL" id="QURN01000018">
    <property type="protein sequence ID" value="RFC64688.1"/>
    <property type="molecule type" value="Genomic_DNA"/>
</dbReference>
<dbReference type="Pfam" id="PF03466">
    <property type="entry name" value="LysR_substrate"/>
    <property type="match status" value="1"/>
</dbReference>
<keyword evidence="7" id="KW-1185">Reference proteome</keyword>
<reference evidence="7" key="1">
    <citation type="submission" date="2018-08" db="EMBL/GenBank/DDBJ databases">
        <authorList>
            <person name="Im W.T."/>
        </authorList>
    </citation>
    <scope>NUCLEOTIDE SEQUENCE [LARGE SCALE GENOMIC DNA]</scope>
    <source>
        <strain evidence="7">LA-28</strain>
    </source>
</reference>
<evidence type="ECO:0000313" key="7">
    <source>
        <dbReference type="Proteomes" id="UP000262379"/>
    </source>
</evidence>
<keyword evidence="4" id="KW-0804">Transcription</keyword>
<evidence type="ECO:0000259" key="5">
    <source>
        <dbReference type="PROSITE" id="PS50931"/>
    </source>
</evidence>
<protein>
    <submittedName>
        <fullName evidence="6">LysR family transcriptional regulator</fullName>
    </submittedName>
</protein>
<comment type="similarity">
    <text evidence="1">Belongs to the LysR transcriptional regulatory family.</text>
</comment>
<evidence type="ECO:0000256" key="1">
    <source>
        <dbReference type="ARBA" id="ARBA00009437"/>
    </source>
</evidence>
<proteinExistence type="inferred from homology"/>
<accession>A0A371X631</accession>
<gene>
    <name evidence="6" type="ORF">DY251_18920</name>
</gene>
<dbReference type="InterPro" id="IPR005119">
    <property type="entry name" value="LysR_subst-bd"/>
</dbReference>
<dbReference type="SUPFAM" id="SSF53850">
    <property type="entry name" value="Periplasmic binding protein-like II"/>
    <property type="match status" value="1"/>
</dbReference>
<evidence type="ECO:0000256" key="3">
    <source>
        <dbReference type="ARBA" id="ARBA00023125"/>
    </source>
</evidence>
<evidence type="ECO:0000256" key="4">
    <source>
        <dbReference type="ARBA" id="ARBA00023163"/>
    </source>
</evidence>
<dbReference type="AlphaFoldDB" id="A0A371X631"/>
<dbReference type="GO" id="GO:0003700">
    <property type="term" value="F:DNA-binding transcription factor activity"/>
    <property type="evidence" value="ECO:0007669"/>
    <property type="project" value="InterPro"/>
</dbReference>
<feature type="domain" description="HTH lysR-type" evidence="5">
    <location>
        <begin position="7"/>
        <end position="63"/>
    </location>
</feature>
<sequence length="298" mass="32492">MNAQVANWDDLRVFLAVARTGSLSGAARSLSVNHSTVFRRIAGFEAALGVRLFERLPNGYALTPAGEETLGIVERIEADVAMLDRTVTGQDLRLSGTVRITAIDMLAFWLLPDHLARFHAAYPGIEIEMVVGNEALNLSRRETDIALRIGNTPPETLVGRQVGRLDFAIYGALAYCAARPDMDLTQQDWIGLDNAHAPLARRFETFLPGVRPVIRSNSVACTVRLAKAGLGLAVLPCVIADQKQDLIRVAEVPDTFSLDLWLLTHEDLRHTARIRAVLDFLAAALSETMESVGKGAKA</sequence>
<dbReference type="InterPro" id="IPR036388">
    <property type="entry name" value="WH-like_DNA-bd_sf"/>
</dbReference>